<gene>
    <name evidence="5" type="ordered locus">KKY_1265</name>
</gene>
<protein>
    <submittedName>
        <fullName evidence="5">Putative transcriptional regulator, TetR family</fullName>
    </submittedName>
</protein>
<feature type="domain" description="HTH tetR-type" evidence="4">
    <location>
        <begin position="33"/>
        <end position="93"/>
    </location>
</feature>
<evidence type="ECO:0000256" key="1">
    <source>
        <dbReference type="ARBA" id="ARBA00023125"/>
    </source>
</evidence>
<sequence>MIENSAAEDKLARRHAQAPAEDEKVSKSARAKADKLRRIKDAALGMFLTKGFDKATTRDIARIADVANGTIFLYAANKRELLFLLYNDEIETAVNNSIARIDRNADLKANLMAVCHAHLGHFATKVDLARFALKHLDMYTANSQGLRFQQIYRKIIARIVELFAEAIAVQELRKDRTANQMATMFFSLLKEELIRFVISEPPNLGESLATLESQIDVLIAGLGAAHAITADTPRERHS</sequence>
<dbReference type="InterPro" id="IPR009057">
    <property type="entry name" value="Homeodomain-like_sf"/>
</dbReference>
<dbReference type="STRING" id="1082931.KKY_1265"/>
<organism evidence="5 6">
    <name type="scientific">Pelagibacterium halotolerans (strain DSM 22347 / JCM 15775 / CGMCC 1.7692 / B2)</name>
    <dbReference type="NCBI Taxonomy" id="1082931"/>
    <lineage>
        <taxon>Bacteria</taxon>
        <taxon>Pseudomonadati</taxon>
        <taxon>Pseudomonadota</taxon>
        <taxon>Alphaproteobacteria</taxon>
        <taxon>Hyphomicrobiales</taxon>
        <taxon>Devosiaceae</taxon>
        <taxon>Pelagibacterium</taxon>
    </lineage>
</organism>
<dbReference type="PANTHER" id="PTHR30055">
    <property type="entry name" value="HTH-TYPE TRANSCRIPTIONAL REGULATOR RUTR"/>
    <property type="match status" value="1"/>
</dbReference>
<dbReference type="EMBL" id="CP003075">
    <property type="protein sequence ID" value="AEQ51291.1"/>
    <property type="molecule type" value="Genomic_DNA"/>
</dbReference>
<evidence type="ECO:0000259" key="4">
    <source>
        <dbReference type="PROSITE" id="PS50977"/>
    </source>
</evidence>
<accession>G4R7F5</accession>
<dbReference type="InterPro" id="IPR001647">
    <property type="entry name" value="HTH_TetR"/>
</dbReference>
<dbReference type="Gene3D" id="1.10.10.60">
    <property type="entry name" value="Homeodomain-like"/>
    <property type="match status" value="1"/>
</dbReference>
<dbReference type="InterPro" id="IPR036271">
    <property type="entry name" value="Tet_transcr_reg_TetR-rel_C_sf"/>
</dbReference>
<dbReference type="HOGENOM" id="CLU_108028_0_0_5"/>
<dbReference type="Pfam" id="PF00440">
    <property type="entry name" value="TetR_N"/>
    <property type="match status" value="1"/>
</dbReference>
<dbReference type="SUPFAM" id="SSF48498">
    <property type="entry name" value="Tetracyclin repressor-like, C-terminal domain"/>
    <property type="match status" value="1"/>
</dbReference>
<dbReference type="Gene3D" id="1.10.357.10">
    <property type="entry name" value="Tetracycline Repressor, domain 2"/>
    <property type="match status" value="1"/>
</dbReference>
<keyword evidence="6" id="KW-1185">Reference proteome</keyword>
<dbReference type="AlphaFoldDB" id="G4R7F5"/>
<keyword evidence="1 2" id="KW-0238">DNA-binding</keyword>
<dbReference type="RefSeq" id="WP_014130440.1">
    <property type="nucleotide sequence ID" value="NC_016078.1"/>
</dbReference>
<dbReference type="PROSITE" id="PS50977">
    <property type="entry name" value="HTH_TETR_2"/>
    <property type="match status" value="1"/>
</dbReference>
<dbReference type="GO" id="GO:0003700">
    <property type="term" value="F:DNA-binding transcription factor activity"/>
    <property type="evidence" value="ECO:0007669"/>
    <property type="project" value="TreeGrafter"/>
</dbReference>
<evidence type="ECO:0000256" key="3">
    <source>
        <dbReference type="SAM" id="MobiDB-lite"/>
    </source>
</evidence>
<dbReference type="SUPFAM" id="SSF46689">
    <property type="entry name" value="Homeodomain-like"/>
    <property type="match status" value="1"/>
</dbReference>
<feature type="DNA-binding region" description="H-T-H motif" evidence="2">
    <location>
        <begin position="56"/>
        <end position="75"/>
    </location>
</feature>
<dbReference type="eggNOG" id="COG1309">
    <property type="taxonomic scope" value="Bacteria"/>
</dbReference>
<evidence type="ECO:0000256" key="2">
    <source>
        <dbReference type="PROSITE-ProRule" id="PRU00335"/>
    </source>
</evidence>
<dbReference type="PANTHER" id="PTHR30055:SF226">
    <property type="entry name" value="HTH-TYPE TRANSCRIPTIONAL REGULATOR PKSA"/>
    <property type="match status" value="1"/>
</dbReference>
<dbReference type="InterPro" id="IPR050109">
    <property type="entry name" value="HTH-type_TetR-like_transc_reg"/>
</dbReference>
<evidence type="ECO:0000313" key="6">
    <source>
        <dbReference type="Proteomes" id="UP000008850"/>
    </source>
</evidence>
<dbReference type="Proteomes" id="UP000008850">
    <property type="component" value="Chromosome"/>
</dbReference>
<proteinExistence type="predicted"/>
<name>G4R7F5_PELHB</name>
<reference evidence="5 6" key="1">
    <citation type="journal article" date="2012" name="J. Bacteriol.">
        <title>Complete genome sequence of Pelagibacterium halotolerans B2T.</title>
        <authorList>
            <person name="Huo Y.Y."/>
            <person name="Cheng H."/>
            <person name="Han X.F."/>
            <person name="Jiang X.W."/>
            <person name="Sun C."/>
            <person name="Zhang X.Q."/>
            <person name="Zhu X.F."/>
            <person name="Liu Y.F."/>
            <person name="Li P.F."/>
            <person name="Ni P.X."/>
            <person name="Wu M."/>
        </authorList>
    </citation>
    <scope>NUCLEOTIDE SEQUENCE [LARGE SCALE GENOMIC DNA]</scope>
    <source>
        <strain evidence="6">DSM 22347 / JCM 15775 / CGMCC 1.7692 / B2</strain>
    </source>
</reference>
<feature type="region of interest" description="Disordered" evidence="3">
    <location>
        <begin position="1"/>
        <end position="29"/>
    </location>
</feature>
<evidence type="ECO:0000313" key="5">
    <source>
        <dbReference type="EMBL" id="AEQ51291.1"/>
    </source>
</evidence>
<dbReference type="GO" id="GO:0000976">
    <property type="term" value="F:transcription cis-regulatory region binding"/>
    <property type="evidence" value="ECO:0007669"/>
    <property type="project" value="TreeGrafter"/>
</dbReference>
<dbReference type="KEGG" id="phl:KKY_1265"/>